<organism evidence="1">
    <name type="scientific">candidate division WOR-3 bacterium</name>
    <dbReference type="NCBI Taxonomy" id="2052148"/>
    <lineage>
        <taxon>Bacteria</taxon>
        <taxon>Bacteria division WOR-3</taxon>
    </lineage>
</organism>
<dbReference type="PANTHER" id="PTHR36932:SF1">
    <property type="entry name" value="CAPSULAR POLYSACCHARIDE BIOSYNTHESIS PROTEIN"/>
    <property type="match status" value="1"/>
</dbReference>
<sequence length="479" mass="56373">MVNRLAKILYEHSPSRLREWMLLYYSKKREERKYGPFFYQYYTQIEATQFLPNEELEVFQNILFRRLIRYVWEYVPYYRGLLKEHGLTPEDFKDIKSIERLPYLTKDIVRKYGDRMVSDRYRLEELEHFQTSGTTGKAIDVYATLDYLQMEKAFQWLHRSWGGIKRGDRQATFIGYSVVPFKREKPPFWIYDPTENRTFFSLHHMTKENLKYYVQHLNEIKPDYVVGYPMAIYILSSYILDGNPLNFKARAIFTASETLMDYQRPVIEEAFGCRVYDWYGQTEFTANIVQCEEGNYHIKYEYGIVELLNERNEPASPGEWGEIVATGLNNLAMPFIRYRTGDLAIPKEGKCSCGRGGRLIEKITGRVEDMIVTPDGRMITRLDFLFKNTKNIVEAQLEQDSKDHIIVRIVPDVHFGEEDKARLNSNIREHLGDGIKIDFLLVDAIPRTKTGKFRYVISHVNPGLPGITQPREREKGALE</sequence>
<proteinExistence type="predicted"/>
<dbReference type="InterPro" id="IPR053158">
    <property type="entry name" value="CapK_Type1_Caps_Biosynth"/>
</dbReference>
<dbReference type="PANTHER" id="PTHR36932">
    <property type="entry name" value="CAPSULAR POLYSACCHARIDE BIOSYNTHESIS PROTEIN"/>
    <property type="match status" value="1"/>
</dbReference>
<gene>
    <name evidence="1" type="ORF">ENF18_04660</name>
</gene>
<dbReference type="EMBL" id="DQWE01000224">
    <property type="protein sequence ID" value="HDI83066.1"/>
    <property type="molecule type" value="Genomic_DNA"/>
</dbReference>
<name>A0A7C0VC16_UNCW3</name>
<dbReference type="InterPro" id="IPR042099">
    <property type="entry name" value="ANL_N_sf"/>
</dbReference>
<dbReference type="Proteomes" id="UP000885847">
    <property type="component" value="Unassembled WGS sequence"/>
</dbReference>
<reference evidence="1" key="1">
    <citation type="journal article" date="2020" name="mSystems">
        <title>Genome- and Community-Level Interaction Insights into Carbon Utilization and Element Cycling Functions of Hydrothermarchaeota in Hydrothermal Sediment.</title>
        <authorList>
            <person name="Zhou Z."/>
            <person name="Liu Y."/>
            <person name="Xu W."/>
            <person name="Pan J."/>
            <person name="Luo Z.H."/>
            <person name="Li M."/>
        </authorList>
    </citation>
    <scope>NUCLEOTIDE SEQUENCE [LARGE SCALE GENOMIC DNA]</scope>
    <source>
        <strain evidence="1">HyVt-102</strain>
    </source>
</reference>
<dbReference type="GO" id="GO:0016874">
    <property type="term" value="F:ligase activity"/>
    <property type="evidence" value="ECO:0007669"/>
    <property type="project" value="UniProtKB-KW"/>
</dbReference>
<accession>A0A7C0VC16</accession>
<dbReference type="SUPFAM" id="SSF56801">
    <property type="entry name" value="Acetyl-CoA synthetase-like"/>
    <property type="match status" value="1"/>
</dbReference>
<comment type="caution">
    <text evidence="1">The sequence shown here is derived from an EMBL/GenBank/DDBJ whole genome shotgun (WGS) entry which is preliminary data.</text>
</comment>
<dbReference type="AlphaFoldDB" id="A0A7C0VC16"/>
<keyword evidence="1" id="KW-0436">Ligase</keyword>
<evidence type="ECO:0000313" key="1">
    <source>
        <dbReference type="EMBL" id="HDI83066.1"/>
    </source>
</evidence>
<protein>
    <submittedName>
        <fullName evidence="1">Phenylacetate--CoA ligase family protein</fullName>
    </submittedName>
</protein>
<dbReference type="Gene3D" id="3.40.50.12780">
    <property type="entry name" value="N-terminal domain of ligase-like"/>
    <property type="match status" value="1"/>
</dbReference>